<dbReference type="Proteomes" id="UP000283210">
    <property type="component" value="Chromosome 19"/>
</dbReference>
<protein>
    <submittedName>
        <fullName evidence="1">Uncharacterized protein</fullName>
    </submittedName>
</protein>
<accession>A0A3S2LRP5</accession>
<name>A0A3S2LRP5_ORYJA</name>
<evidence type="ECO:0000313" key="1">
    <source>
        <dbReference type="EMBL" id="RVE59691.1"/>
    </source>
</evidence>
<reference evidence="1 2" key="2">
    <citation type="submission" date="2019-01" db="EMBL/GenBank/DDBJ databases">
        <title>A chromosome length genome reference of the Java medaka (oryzias javanicus).</title>
        <authorList>
            <person name="Herpin A."/>
            <person name="Takehana Y."/>
            <person name="Naruse K."/>
            <person name="Ansai S."/>
            <person name="Kawaguchi M."/>
        </authorList>
    </citation>
    <scope>NUCLEOTIDE SEQUENCE [LARGE SCALE GENOMIC DNA]</scope>
    <source>
        <strain evidence="1">RS831</strain>
        <tissue evidence="1">Whole body</tissue>
    </source>
</reference>
<proteinExistence type="predicted"/>
<gene>
    <name evidence="1" type="ORF">OJAV_G00191000</name>
</gene>
<reference evidence="1 2" key="1">
    <citation type="submission" date="2018-11" db="EMBL/GenBank/DDBJ databases">
        <authorList>
            <person name="Lopez-Roques C."/>
            <person name="Donnadieu C."/>
            <person name="Bouchez O."/>
            <person name="Klopp C."/>
            <person name="Cabau C."/>
            <person name="Zahm M."/>
        </authorList>
    </citation>
    <scope>NUCLEOTIDE SEQUENCE [LARGE SCALE GENOMIC DNA]</scope>
    <source>
        <strain evidence="1">RS831</strain>
        <tissue evidence="1">Whole body</tissue>
    </source>
</reference>
<keyword evidence="2" id="KW-1185">Reference proteome</keyword>
<sequence length="72" mass="7535">MLKLKAPEEVYSYGLQAGKVFNGVQGATGGWTCVLLISPLIKLSVSCVLWDRGSAVISEKAEAPPVSISGNV</sequence>
<dbReference type="EMBL" id="CM012455">
    <property type="protein sequence ID" value="RVE59691.1"/>
    <property type="molecule type" value="Genomic_DNA"/>
</dbReference>
<organism evidence="1 2">
    <name type="scientific">Oryzias javanicus</name>
    <name type="common">Javanese ricefish</name>
    <name type="synonym">Aplocheilus javanicus</name>
    <dbReference type="NCBI Taxonomy" id="123683"/>
    <lineage>
        <taxon>Eukaryota</taxon>
        <taxon>Metazoa</taxon>
        <taxon>Chordata</taxon>
        <taxon>Craniata</taxon>
        <taxon>Vertebrata</taxon>
        <taxon>Euteleostomi</taxon>
        <taxon>Actinopterygii</taxon>
        <taxon>Neopterygii</taxon>
        <taxon>Teleostei</taxon>
        <taxon>Neoteleostei</taxon>
        <taxon>Acanthomorphata</taxon>
        <taxon>Ovalentaria</taxon>
        <taxon>Atherinomorphae</taxon>
        <taxon>Beloniformes</taxon>
        <taxon>Adrianichthyidae</taxon>
        <taxon>Oryziinae</taxon>
        <taxon>Oryzias</taxon>
    </lineage>
</organism>
<evidence type="ECO:0000313" key="2">
    <source>
        <dbReference type="Proteomes" id="UP000283210"/>
    </source>
</evidence>
<dbReference type="AlphaFoldDB" id="A0A3S2LRP5"/>